<reference evidence="10" key="1">
    <citation type="journal article" date="2020" name="mSystems">
        <title>Genome- and Community-Level Interaction Insights into Carbon Utilization and Element Cycling Functions of Hydrothermarchaeota in Hydrothermal Sediment.</title>
        <authorList>
            <person name="Zhou Z."/>
            <person name="Liu Y."/>
            <person name="Xu W."/>
            <person name="Pan J."/>
            <person name="Luo Z.H."/>
            <person name="Li M."/>
        </authorList>
    </citation>
    <scope>NUCLEOTIDE SEQUENCE [LARGE SCALE GENOMIC DNA]</scope>
    <source>
        <strain evidence="10">SpSt-902</strain>
    </source>
</reference>
<evidence type="ECO:0000256" key="8">
    <source>
        <dbReference type="ARBA" id="ARBA00022909"/>
    </source>
</evidence>
<organism evidence="10">
    <name type="scientific">Leptospirillum ferriphilum</name>
    <dbReference type="NCBI Taxonomy" id="178606"/>
    <lineage>
        <taxon>Bacteria</taxon>
        <taxon>Pseudomonadati</taxon>
        <taxon>Nitrospirota</taxon>
        <taxon>Nitrospiria</taxon>
        <taxon>Nitrospirales</taxon>
        <taxon>Nitrospiraceae</taxon>
        <taxon>Leptospirillum</taxon>
    </lineage>
</organism>
<dbReference type="AlphaFoldDB" id="A0A7C3LS43"/>
<evidence type="ECO:0000256" key="7">
    <source>
        <dbReference type="ARBA" id="ARBA00022842"/>
    </source>
</evidence>
<evidence type="ECO:0000313" key="10">
    <source>
        <dbReference type="EMBL" id="HFT93242.1"/>
    </source>
</evidence>
<dbReference type="EMBL" id="DTMM01000091">
    <property type="protein sequence ID" value="HFT93242.1"/>
    <property type="molecule type" value="Genomic_DNA"/>
</dbReference>
<dbReference type="InterPro" id="IPR006390">
    <property type="entry name" value="DHP_synth_dom"/>
</dbReference>
<keyword evidence="6" id="KW-0479">Metal-binding</keyword>
<evidence type="ECO:0000256" key="4">
    <source>
        <dbReference type="ARBA" id="ARBA00012458"/>
    </source>
</evidence>
<accession>A0A7C3LS43</accession>
<gene>
    <name evidence="10" type="primary">folP</name>
    <name evidence="10" type="ORF">ENX03_04760</name>
</gene>
<keyword evidence="8" id="KW-0289">Folate biosynthesis</keyword>
<dbReference type="PANTHER" id="PTHR20941">
    <property type="entry name" value="FOLATE SYNTHESIS PROTEINS"/>
    <property type="match status" value="1"/>
</dbReference>
<keyword evidence="5 10" id="KW-0808">Transferase</keyword>
<dbReference type="Gene3D" id="3.20.20.20">
    <property type="entry name" value="Dihydropteroate synthase-like"/>
    <property type="match status" value="1"/>
</dbReference>
<evidence type="ECO:0000256" key="3">
    <source>
        <dbReference type="ARBA" id="ARBA00004763"/>
    </source>
</evidence>
<dbReference type="EC" id="2.5.1.15" evidence="4"/>
<dbReference type="InterPro" id="IPR000489">
    <property type="entry name" value="Pterin-binding_dom"/>
</dbReference>
<comment type="cofactor">
    <cofactor evidence="2">
        <name>Mg(2+)</name>
        <dbReference type="ChEBI" id="CHEBI:18420"/>
    </cofactor>
</comment>
<dbReference type="GO" id="GO:0046872">
    <property type="term" value="F:metal ion binding"/>
    <property type="evidence" value="ECO:0007669"/>
    <property type="project" value="UniProtKB-KW"/>
</dbReference>
<dbReference type="PROSITE" id="PS00793">
    <property type="entry name" value="DHPS_2"/>
    <property type="match status" value="1"/>
</dbReference>
<feature type="domain" description="Pterin-binding" evidence="9">
    <location>
        <begin position="20"/>
        <end position="275"/>
    </location>
</feature>
<sequence>MLRPDLASLIRLARSDYKGPLIMGVINVTPDSFSGTSEDIKPLAAWEKASRFLDQGADILDIGAESTRPGFTPVSPEEERNRLFPVLEKLASLPIVLSIDTRSPAIFRETMAYGASLINDVGMLRDRGFVDLLKEFPSLMAVLMHSPGPSLHTPSMSESRNNLSIGESVRASLLSRMQSLLEEGIDSGRLILDPGLGFGKDTILNLELLRSINIWSGGLPVLIGASRKRFIGEISGASDPLEREAGTITIQNWCHLEKVTIIRTHDVASARQARQVFHALLSGR</sequence>
<dbReference type="Pfam" id="PF00809">
    <property type="entry name" value="Pterin_bind"/>
    <property type="match status" value="1"/>
</dbReference>
<dbReference type="GO" id="GO:0004156">
    <property type="term" value="F:dihydropteroate synthase activity"/>
    <property type="evidence" value="ECO:0007669"/>
    <property type="project" value="UniProtKB-EC"/>
</dbReference>
<proteinExistence type="predicted"/>
<evidence type="ECO:0000259" key="9">
    <source>
        <dbReference type="PROSITE" id="PS50972"/>
    </source>
</evidence>
<evidence type="ECO:0000256" key="6">
    <source>
        <dbReference type="ARBA" id="ARBA00022723"/>
    </source>
</evidence>
<comment type="catalytic activity">
    <reaction evidence="1">
        <text>(7,8-dihydropterin-6-yl)methyl diphosphate + 4-aminobenzoate = 7,8-dihydropteroate + diphosphate</text>
        <dbReference type="Rhea" id="RHEA:19949"/>
        <dbReference type="ChEBI" id="CHEBI:17836"/>
        <dbReference type="ChEBI" id="CHEBI:17839"/>
        <dbReference type="ChEBI" id="CHEBI:33019"/>
        <dbReference type="ChEBI" id="CHEBI:72950"/>
        <dbReference type="EC" id="2.5.1.15"/>
    </reaction>
</comment>
<evidence type="ECO:0000256" key="2">
    <source>
        <dbReference type="ARBA" id="ARBA00001946"/>
    </source>
</evidence>
<keyword evidence="7" id="KW-0460">Magnesium</keyword>
<evidence type="ECO:0000256" key="5">
    <source>
        <dbReference type="ARBA" id="ARBA00022679"/>
    </source>
</evidence>
<evidence type="ECO:0000256" key="1">
    <source>
        <dbReference type="ARBA" id="ARBA00000012"/>
    </source>
</evidence>
<protein>
    <recommendedName>
        <fullName evidence="4">dihydropteroate synthase</fullName>
        <ecNumber evidence="4">2.5.1.15</ecNumber>
    </recommendedName>
</protein>
<dbReference type="GO" id="GO:0046654">
    <property type="term" value="P:tetrahydrofolate biosynthetic process"/>
    <property type="evidence" value="ECO:0007669"/>
    <property type="project" value="TreeGrafter"/>
</dbReference>
<dbReference type="GO" id="GO:0046656">
    <property type="term" value="P:folic acid biosynthetic process"/>
    <property type="evidence" value="ECO:0007669"/>
    <property type="project" value="UniProtKB-KW"/>
</dbReference>
<dbReference type="GO" id="GO:0005829">
    <property type="term" value="C:cytosol"/>
    <property type="evidence" value="ECO:0007669"/>
    <property type="project" value="TreeGrafter"/>
</dbReference>
<dbReference type="SUPFAM" id="SSF51717">
    <property type="entry name" value="Dihydropteroate synthetase-like"/>
    <property type="match status" value="1"/>
</dbReference>
<dbReference type="PROSITE" id="PS50972">
    <property type="entry name" value="PTERIN_BINDING"/>
    <property type="match status" value="1"/>
</dbReference>
<dbReference type="NCBIfam" id="TIGR01496">
    <property type="entry name" value="DHPS"/>
    <property type="match status" value="1"/>
</dbReference>
<name>A0A7C3LS43_9BACT</name>
<dbReference type="InterPro" id="IPR011005">
    <property type="entry name" value="Dihydropteroate_synth-like_sf"/>
</dbReference>
<dbReference type="InterPro" id="IPR045031">
    <property type="entry name" value="DHP_synth-like"/>
</dbReference>
<dbReference type="PANTHER" id="PTHR20941:SF1">
    <property type="entry name" value="FOLIC ACID SYNTHESIS PROTEIN FOL1"/>
    <property type="match status" value="1"/>
</dbReference>
<comment type="caution">
    <text evidence="10">The sequence shown here is derived from an EMBL/GenBank/DDBJ whole genome shotgun (WGS) entry which is preliminary data.</text>
</comment>
<comment type="pathway">
    <text evidence="3">Cofactor biosynthesis; tetrahydrofolate biosynthesis; 7,8-dihydrofolate from 2-amino-4-hydroxy-6-hydroxymethyl-7,8-dihydropteridine diphosphate and 4-aminobenzoate: step 1/2.</text>
</comment>